<accession>A0A6A3MNS7</accession>
<dbReference type="GO" id="GO:0005929">
    <property type="term" value="C:cilium"/>
    <property type="evidence" value="ECO:0007669"/>
    <property type="project" value="TreeGrafter"/>
</dbReference>
<gene>
    <name evidence="1" type="ORF">PR002_g8058</name>
</gene>
<dbReference type="InterPro" id="IPR040379">
    <property type="entry name" value="WDR19/dyf-2"/>
</dbReference>
<dbReference type="GO" id="GO:0060271">
    <property type="term" value="P:cilium assembly"/>
    <property type="evidence" value="ECO:0007669"/>
    <property type="project" value="TreeGrafter"/>
</dbReference>
<protein>
    <submittedName>
        <fullName evidence="1">Uncharacterized protein</fullName>
    </submittedName>
</protein>
<dbReference type="Proteomes" id="UP000435112">
    <property type="component" value="Unassembled WGS sequence"/>
</dbReference>
<proteinExistence type="predicted"/>
<comment type="caution">
    <text evidence="1">The sequence shown here is derived from an EMBL/GenBank/DDBJ whole genome shotgun (WGS) entry which is preliminary data.</text>
</comment>
<reference evidence="1 2" key="1">
    <citation type="submission" date="2018-09" db="EMBL/GenBank/DDBJ databases">
        <title>Genomic investigation of the strawberry pathogen Phytophthora fragariae indicates pathogenicity is determined by transcriptional variation in three key races.</title>
        <authorList>
            <person name="Adams T.M."/>
            <person name="Armitage A.D."/>
            <person name="Sobczyk M.K."/>
            <person name="Bates H.J."/>
            <person name="Dunwell J.M."/>
            <person name="Nellist C.F."/>
            <person name="Harrison R.J."/>
        </authorList>
    </citation>
    <scope>NUCLEOTIDE SEQUENCE [LARGE SCALE GENOMIC DNA]</scope>
    <source>
        <strain evidence="1 2">SCRP324</strain>
    </source>
</reference>
<evidence type="ECO:0000313" key="2">
    <source>
        <dbReference type="Proteomes" id="UP000435112"/>
    </source>
</evidence>
<evidence type="ECO:0000313" key="1">
    <source>
        <dbReference type="EMBL" id="KAE9034583.1"/>
    </source>
</evidence>
<dbReference type="PANTHER" id="PTHR14920">
    <property type="entry name" value="OSMOTIC AVOIDANCE ABNORMAL PROTEIN 1/WD REPEAT MEMBRANE PROTEIN"/>
    <property type="match status" value="1"/>
</dbReference>
<organism evidence="1 2">
    <name type="scientific">Phytophthora rubi</name>
    <dbReference type="NCBI Taxonomy" id="129364"/>
    <lineage>
        <taxon>Eukaryota</taxon>
        <taxon>Sar</taxon>
        <taxon>Stramenopiles</taxon>
        <taxon>Oomycota</taxon>
        <taxon>Peronosporomycetes</taxon>
        <taxon>Peronosporales</taxon>
        <taxon>Peronosporaceae</taxon>
        <taxon>Phytophthora</taxon>
    </lineage>
</organism>
<dbReference type="OrthoDB" id="10250638at2759"/>
<dbReference type="GO" id="GO:0030991">
    <property type="term" value="C:intraciliary transport particle A"/>
    <property type="evidence" value="ECO:0007669"/>
    <property type="project" value="TreeGrafter"/>
</dbReference>
<dbReference type="PANTHER" id="PTHR14920:SF0">
    <property type="entry name" value="WD REPEAT DOMAIN 19"/>
    <property type="match status" value="1"/>
</dbReference>
<sequence length="176" mass="19658">MGEQGGIPKGPLHIVRLYLTLGDYTQAAKTAVIIASQEQELGNYKLACEVPVRELLAQAHGRRLAAHGQRRLGHERVAVLHHDCVYVAPGRQARGICKVMEDFEVKMKSVIFVWLTSKEFQDKLVSAMGLPLFSFSFPPERFVYVLQVPLTPFFIQFLFQDVGVAGFLPFDVALAT</sequence>
<name>A0A6A3MNS7_9STRA</name>
<dbReference type="GO" id="GO:0035721">
    <property type="term" value="P:intraciliary retrograde transport"/>
    <property type="evidence" value="ECO:0007669"/>
    <property type="project" value="InterPro"/>
</dbReference>
<dbReference type="EMBL" id="QXFU01000398">
    <property type="protein sequence ID" value="KAE9034583.1"/>
    <property type="molecule type" value="Genomic_DNA"/>
</dbReference>
<dbReference type="AlphaFoldDB" id="A0A6A3MNS7"/>